<reference evidence="12 13" key="1">
    <citation type="submission" date="2023-07" db="EMBL/GenBank/DDBJ databases">
        <title>Sorghum-associated microbial communities from plants grown in Nebraska, USA.</title>
        <authorList>
            <person name="Schachtman D."/>
        </authorList>
    </citation>
    <scope>NUCLEOTIDE SEQUENCE [LARGE SCALE GENOMIC DNA]</scope>
    <source>
        <strain evidence="12 13">BE310</strain>
    </source>
</reference>
<evidence type="ECO:0000256" key="7">
    <source>
        <dbReference type="ARBA" id="ARBA00022777"/>
    </source>
</evidence>
<dbReference type="InterPro" id="IPR004358">
    <property type="entry name" value="Sig_transdc_His_kin-like_C"/>
</dbReference>
<evidence type="ECO:0000256" key="1">
    <source>
        <dbReference type="ARBA" id="ARBA00000085"/>
    </source>
</evidence>
<comment type="caution">
    <text evidence="12">The sequence shown here is derived from an EMBL/GenBank/DDBJ whole genome shotgun (WGS) entry which is preliminary data.</text>
</comment>
<keyword evidence="8 10" id="KW-1133">Transmembrane helix</keyword>
<dbReference type="PROSITE" id="PS50109">
    <property type="entry name" value="HIS_KIN"/>
    <property type="match status" value="1"/>
</dbReference>
<dbReference type="InterPro" id="IPR036890">
    <property type="entry name" value="HATPase_C_sf"/>
</dbReference>
<dbReference type="SMART" id="SM00388">
    <property type="entry name" value="HisKA"/>
    <property type="match status" value="1"/>
</dbReference>
<keyword evidence="5 12" id="KW-0808">Transferase</keyword>
<organism evidence="12 13">
    <name type="scientific">Pelomonas aquatica</name>
    <dbReference type="NCBI Taxonomy" id="431058"/>
    <lineage>
        <taxon>Bacteria</taxon>
        <taxon>Pseudomonadati</taxon>
        <taxon>Pseudomonadota</taxon>
        <taxon>Betaproteobacteria</taxon>
        <taxon>Burkholderiales</taxon>
        <taxon>Sphaerotilaceae</taxon>
        <taxon>Roseateles</taxon>
    </lineage>
</organism>
<evidence type="ECO:0000256" key="4">
    <source>
        <dbReference type="ARBA" id="ARBA00022553"/>
    </source>
</evidence>
<sequence>MKALGPWVAEGVRSSLQRRLFGWLMLPLLVATPLLGIALYHQVQSSAQSWLDDGLEDTALTLAGQIDLRGGELRIDISATMDRALRFDRQDDVFYLVLGPRGEVMQGDAGLAEVQPQPRPQPAGDTYYGDVKLRGRELRLVQLGRDCGQGVCQILVAETLHKRDALQREIGGLVALNGLTLALLLALAGWWAIRQGLVPLTGLSAELERRDLHRLTPLTARLPRELVPLQAAFNRLFERLDRAAGAQREFLADAAHQLRTPLTSLQTEIELAMLEPHDQRVEPLLDRLRQRVVRSARLAQQLLSLARAEDRSVDVGAALDLRDIAIESGQDWAHRALPSGVDLGFELADAPALGHAFLLREALENLVHNAVSYAGAGARITVRCGSSAEGPWLEVEDNGPGIPPADRPAAMQRFRRGGQAAGTGSGLGLAIAADIAGRHGGRLELLDAHHGPGLRARLSLPPLPDPAPAA</sequence>
<dbReference type="EC" id="2.7.13.3" evidence="3"/>
<accession>A0ABU1ZD70</accession>
<comment type="subcellular location">
    <subcellularLocation>
        <location evidence="2">Membrane</location>
    </subcellularLocation>
</comment>
<keyword evidence="13" id="KW-1185">Reference proteome</keyword>
<feature type="transmembrane region" description="Helical" evidence="10">
    <location>
        <begin position="20"/>
        <end position="40"/>
    </location>
</feature>
<evidence type="ECO:0000256" key="9">
    <source>
        <dbReference type="ARBA" id="ARBA00023136"/>
    </source>
</evidence>
<evidence type="ECO:0000259" key="11">
    <source>
        <dbReference type="PROSITE" id="PS50109"/>
    </source>
</evidence>
<proteinExistence type="predicted"/>
<dbReference type="PANTHER" id="PTHR45436:SF1">
    <property type="entry name" value="SENSOR PROTEIN QSEC"/>
    <property type="match status" value="1"/>
</dbReference>
<dbReference type="GO" id="GO:0004673">
    <property type="term" value="F:protein histidine kinase activity"/>
    <property type="evidence" value="ECO:0007669"/>
    <property type="project" value="UniProtKB-EC"/>
</dbReference>
<dbReference type="Gene3D" id="3.30.565.10">
    <property type="entry name" value="Histidine kinase-like ATPase, C-terminal domain"/>
    <property type="match status" value="1"/>
</dbReference>
<dbReference type="PANTHER" id="PTHR45436">
    <property type="entry name" value="SENSOR HISTIDINE KINASE YKOH"/>
    <property type="match status" value="1"/>
</dbReference>
<dbReference type="Pfam" id="PF00512">
    <property type="entry name" value="HisKA"/>
    <property type="match status" value="1"/>
</dbReference>
<dbReference type="CDD" id="cd00075">
    <property type="entry name" value="HATPase"/>
    <property type="match status" value="1"/>
</dbReference>
<dbReference type="InterPro" id="IPR003661">
    <property type="entry name" value="HisK_dim/P_dom"/>
</dbReference>
<dbReference type="Pfam" id="PF02518">
    <property type="entry name" value="HATPase_c"/>
    <property type="match status" value="1"/>
</dbReference>
<dbReference type="Pfam" id="PF08521">
    <property type="entry name" value="2CSK_N"/>
    <property type="match status" value="1"/>
</dbReference>
<keyword evidence="6 10" id="KW-0812">Transmembrane</keyword>
<comment type="catalytic activity">
    <reaction evidence="1">
        <text>ATP + protein L-histidine = ADP + protein N-phospho-L-histidine.</text>
        <dbReference type="EC" id="2.7.13.3"/>
    </reaction>
</comment>
<dbReference type="CDD" id="cd00082">
    <property type="entry name" value="HisKA"/>
    <property type="match status" value="1"/>
</dbReference>
<evidence type="ECO:0000256" key="3">
    <source>
        <dbReference type="ARBA" id="ARBA00012438"/>
    </source>
</evidence>
<dbReference type="Proteomes" id="UP001180536">
    <property type="component" value="Unassembled WGS sequence"/>
</dbReference>
<dbReference type="InterPro" id="IPR050428">
    <property type="entry name" value="TCS_sensor_his_kinase"/>
</dbReference>
<dbReference type="RefSeq" id="WP_310347581.1">
    <property type="nucleotide sequence ID" value="NZ_JAVDXQ010000005.1"/>
</dbReference>
<evidence type="ECO:0000256" key="8">
    <source>
        <dbReference type="ARBA" id="ARBA00022989"/>
    </source>
</evidence>
<dbReference type="InterPro" id="IPR036097">
    <property type="entry name" value="HisK_dim/P_sf"/>
</dbReference>
<dbReference type="InterPro" id="IPR013727">
    <property type="entry name" value="2CSK_N"/>
</dbReference>
<feature type="domain" description="Histidine kinase" evidence="11">
    <location>
        <begin position="253"/>
        <end position="464"/>
    </location>
</feature>
<keyword evidence="4" id="KW-0597">Phosphoprotein</keyword>
<evidence type="ECO:0000313" key="12">
    <source>
        <dbReference type="EMBL" id="MDR7298559.1"/>
    </source>
</evidence>
<dbReference type="SMART" id="SM00387">
    <property type="entry name" value="HATPase_c"/>
    <property type="match status" value="1"/>
</dbReference>
<evidence type="ECO:0000256" key="2">
    <source>
        <dbReference type="ARBA" id="ARBA00004370"/>
    </source>
</evidence>
<evidence type="ECO:0000256" key="10">
    <source>
        <dbReference type="SAM" id="Phobius"/>
    </source>
</evidence>
<keyword evidence="9 10" id="KW-0472">Membrane</keyword>
<keyword evidence="7 12" id="KW-0418">Kinase</keyword>
<evidence type="ECO:0000313" key="13">
    <source>
        <dbReference type="Proteomes" id="UP001180536"/>
    </source>
</evidence>
<protein>
    <recommendedName>
        <fullName evidence="3">histidine kinase</fullName>
        <ecNumber evidence="3">2.7.13.3</ecNumber>
    </recommendedName>
</protein>
<dbReference type="Gene3D" id="1.10.287.130">
    <property type="match status" value="1"/>
</dbReference>
<name>A0ABU1ZD70_9BURK</name>
<dbReference type="InterPro" id="IPR005467">
    <property type="entry name" value="His_kinase_dom"/>
</dbReference>
<dbReference type="EMBL" id="JAVDXQ010000005">
    <property type="protein sequence ID" value="MDR7298559.1"/>
    <property type="molecule type" value="Genomic_DNA"/>
</dbReference>
<dbReference type="SUPFAM" id="SSF47384">
    <property type="entry name" value="Homodimeric domain of signal transducing histidine kinase"/>
    <property type="match status" value="1"/>
</dbReference>
<dbReference type="PRINTS" id="PR00344">
    <property type="entry name" value="BCTRLSENSOR"/>
</dbReference>
<dbReference type="SUPFAM" id="SSF55874">
    <property type="entry name" value="ATPase domain of HSP90 chaperone/DNA topoisomerase II/histidine kinase"/>
    <property type="match status" value="1"/>
</dbReference>
<feature type="transmembrane region" description="Helical" evidence="10">
    <location>
        <begin position="170"/>
        <end position="193"/>
    </location>
</feature>
<evidence type="ECO:0000256" key="6">
    <source>
        <dbReference type="ARBA" id="ARBA00022692"/>
    </source>
</evidence>
<dbReference type="InterPro" id="IPR003594">
    <property type="entry name" value="HATPase_dom"/>
</dbReference>
<gene>
    <name evidence="12" type="ORF">J2X16_003922</name>
</gene>
<evidence type="ECO:0000256" key="5">
    <source>
        <dbReference type="ARBA" id="ARBA00022679"/>
    </source>
</evidence>